<keyword evidence="1" id="KW-1133">Transmembrane helix</keyword>
<proteinExistence type="predicted"/>
<feature type="transmembrane region" description="Helical" evidence="1">
    <location>
        <begin position="50"/>
        <end position="69"/>
    </location>
</feature>
<dbReference type="GO" id="GO:0016020">
    <property type="term" value="C:membrane"/>
    <property type="evidence" value="ECO:0007669"/>
    <property type="project" value="TreeGrafter"/>
</dbReference>
<comment type="caution">
    <text evidence="3">The sequence shown here is derived from an EMBL/GenBank/DDBJ whole genome shotgun (WGS) entry which is preliminary data.</text>
</comment>
<accession>A0A397QC48</accession>
<evidence type="ECO:0000259" key="2">
    <source>
        <dbReference type="Pfam" id="PF12697"/>
    </source>
</evidence>
<dbReference type="AlphaFoldDB" id="A0A397QC48"/>
<protein>
    <submittedName>
        <fullName evidence="3">Pimeloyl-ACP methyl ester carboxylesterase</fullName>
    </submittedName>
</protein>
<reference evidence="3 4" key="1">
    <citation type="submission" date="2018-08" db="EMBL/GenBank/DDBJ databases">
        <title>Genomic Encyclopedia of Archaeal and Bacterial Type Strains, Phase II (KMG-II): from individual species to whole genera.</title>
        <authorList>
            <person name="Goeker M."/>
        </authorList>
    </citation>
    <scope>NUCLEOTIDE SEQUENCE [LARGE SCALE GENOMIC DNA]</scope>
    <source>
        <strain evidence="3 4">DSM 5002</strain>
    </source>
</reference>
<keyword evidence="1" id="KW-0812">Transmembrane</keyword>
<dbReference type="SUPFAM" id="SSF53474">
    <property type="entry name" value="alpha/beta-Hydrolases"/>
    <property type="match status" value="1"/>
</dbReference>
<dbReference type="Gene3D" id="3.40.50.1820">
    <property type="entry name" value="alpha/beta hydrolase"/>
    <property type="match status" value="1"/>
</dbReference>
<dbReference type="PANTHER" id="PTHR43798">
    <property type="entry name" value="MONOACYLGLYCEROL LIPASE"/>
    <property type="match status" value="1"/>
</dbReference>
<feature type="domain" description="AB hydrolase-1" evidence="2">
    <location>
        <begin position="105"/>
        <end position="350"/>
    </location>
</feature>
<keyword evidence="4" id="KW-1185">Reference proteome</keyword>
<keyword evidence="1" id="KW-0472">Membrane</keyword>
<dbReference type="Pfam" id="PF12697">
    <property type="entry name" value="Abhydrolase_6"/>
    <property type="match status" value="1"/>
</dbReference>
<gene>
    <name evidence="3" type="ORF">BXY53_0904</name>
</gene>
<dbReference type="InterPro" id="IPR050266">
    <property type="entry name" value="AB_hydrolase_sf"/>
</dbReference>
<sequence>MCGIAVGASAAQTITRHRPRRRGAGFARGRANIQDGRAENRARKGGALTIWLWLAFAPVLLLVALVLFTRVHQWRVERRYPPVGRFVRAGADDLHLLEAGAGTPVVMIHGASSNLREWTASIFDDVAARHHAIAIDRPGFGWSTRRTENGHDPRVQARLCREVFRDLGLERPILVAHSWAGALALAHALEFPQETGGILFLSGVSHPWPGGVGWEHEAASLPVLGRLFAWTLVAPGYFVRVDAGIRNVFRPNHPPDHYRESAATALYSRPATFLANADDLTRLKPIVREMAPNYPLIDTPLIALTGDEDHVILTELHTPPLVAKVPDAELEVLPGVGHMPHHVAPETVLAAIDQLVRQRRSSHTA</sequence>
<dbReference type="InterPro" id="IPR029058">
    <property type="entry name" value="AB_hydrolase_fold"/>
</dbReference>
<organism evidence="3 4">
    <name type="scientific">Dichotomicrobium thermohalophilum</name>
    <dbReference type="NCBI Taxonomy" id="933063"/>
    <lineage>
        <taxon>Bacteria</taxon>
        <taxon>Pseudomonadati</taxon>
        <taxon>Pseudomonadota</taxon>
        <taxon>Alphaproteobacteria</taxon>
        <taxon>Hyphomicrobiales</taxon>
        <taxon>Hyphomicrobiaceae</taxon>
        <taxon>Dichotomicrobium</taxon>
    </lineage>
</organism>
<dbReference type="PANTHER" id="PTHR43798:SF24">
    <property type="entry name" value="CIS-3-ALKYL-4-ALKYLOXETAN-2-ONE DECARBOXYLASE"/>
    <property type="match status" value="1"/>
</dbReference>
<dbReference type="Proteomes" id="UP000266273">
    <property type="component" value="Unassembled WGS sequence"/>
</dbReference>
<evidence type="ECO:0000313" key="4">
    <source>
        <dbReference type="Proteomes" id="UP000266273"/>
    </source>
</evidence>
<dbReference type="InterPro" id="IPR000073">
    <property type="entry name" value="AB_hydrolase_1"/>
</dbReference>
<evidence type="ECO:0000313" key="3">
    <source>
        <dbReference type="EMBL" id="RIA55821.1"/>
    </source>
</evidence>
<dbReference type="EMBL" id="QXDF01000001">
    <property type="protein sequence ID" value="RIA55821.1"/>
    <property type="molecule type" value="Genomic_DNA"/>
</dbReference>
<dbReference type="PRINTS" id="PR00111">
    <property type="entry name" value="ABHYDROLASE"/>
</dbReference>
<evidence type="ECO:0000256" key="1">
    <source>
        <dbReference type="SAM" id="Phobius"/>
    </source>
</evidence>
<name>A0A397QC48_9HYPH</name>